<evidence type="ECO:0000313" key="4">
    <source>
        <dbReference type="Proteomes" id="UP000239494"/>
    </source>
</evidence>
<protein>
    <submittedName>
        <fullName evidence="3">Uncharacterized protein</fullName>
    </submittedName>
</protein>
<keyword evidence="2" id="KW-0812">Transmembrane</keyword>
<keyword evidence="2" id="KW-1133">Transmembrane helix</keyword>
<dbReference type="OrthoDB" id="3555448at2"/>
<proteinExistence type="predicted"/>
<organism evidence="3 4">
    <name type="scientific">Umezawaea tangerina</name>
    <dbReference type="NCBI Taxonomy" id="84725"/>
    <lineage>
        <taxon>Bacteria</taxon>
        <taxon>Bacillati</taxon>
        <taxon>Actinomycetota</taxon>
        <taxon>Actinomycetes</taxon>
        <taxon>Pseudonocardiales</taxon>
        <taxon>Pseudonocardiaceae</taxon>
        <taxon>Umezawaea</taxon>
    </lineage>
</organism>
<name>A0A2T0TMP5_9PSEU</name>
<sequence length="200" mass="20996">MPIRTNRGRAAVYRRLWGWPLRSPNHLIATIVGVAVVIMLFSSVIPAITKGAKGGGTTNGAAASTSQLPGQVGTVPTGVPTISLPTKVTPPSSTVPSAPVAPDAQIVAENWADAWVTHPAGITNAQWLDKLKTSTSDELLPRMATVDPANIPEALVGAVSPTESHEDSVVFEVGLKGGGTLVMTVVKLPEGWRVHKYDRK</sequence>
<dbReference type="AlphaFoldDB" id="A0A2T0TMP5"/>
<dbReference type="Proteomes" id="UP000239494">
    <property type="component" value="Unassembled WGS sequence"/>
</dbReference>
<reference evidence="3 4" key="1">
    <citation type="submission" date="2018-03" db="EMBL/GenBank/DDBJ databases">
        <title>Genomic Encyclopedia of Archaeal and Bacterial Type Strains, Phase II (KMG-II): from individual species to whole genera.</title>
        <authorList>
            <person name="Goeker M."/>
        </authorList>
    </citation>
    <scope>NUCLEOTIDE SEQUENCE [LARGE SCALE GENOMIC DNA]</scope>
    <source>
        <strain evidence="3 4">DSM 44720</strain>
    </source>
</reference>
<gene>
    <name evidence="3" type="ORF">CLV43_1011201</name>
</gene>
<dbReference type="EMBL" id="PVTF01000001">
    <property type="protein sequence ID" value="PRY46919.1"/>
    <property type="molecule type" value="Genomic_DNA"/>
</dbReference>
<dbReference type="RefSeq" id="WP_106185849.1">
    <property type="nucleotide sequence ID" value="NZ_PVTF01000001.1"/>
</dbReference>
<feature type="transmembrane region" description="Helical" evidence="2">
    <location>
        <begin position="27"/>
        <end position="48"/>
    </location>
</feature>
<evidence type="ECO:0000256" key="2">
    <source>
        <dbReference type="SAM" id="Phobius"/>
    </source>
</evidence>
<evidence type="ECO:0000313" key="3">
    <source>
        <dbReference type="EMBL" id="PRY46919.1"/>
    </source>
</evidence>
<feature type="region of interest" description="Disordered" evidence="1">
    <location>
        <begin position="54"/>
        <end position="76"/>
    </location>
</feature>
<keyword evidence="2" id="KW-0472">Membrane</keyword>
<evidence type="ECO:0000256" key="1">
    <source>
        <dbReference type="SAM" id="MobiDB-lite"/>
    </source>
</evidence>
<accession>A0A2T0TMP5</accession>
<comment type="caution">
    <text evidence="3">The sequence shown here is derived from an EMBL/GenBank/DDBJ whole genome shotgun (WGS) entry which is preliminary data.</text>
</comment>
<keyword evidence="4" id="KW-1185">Reference proteome</keyword>